<comment type="cofactor">
    <cofactor evidence="1">
        <name>Zn(2+)</name>
        <dbReference type="ChEBI" id="CHEBI:29105"/>
    </cofactor>
</comment>
<dbReference type="GO" id="GO:0004022">
    <property type="term" value="F:alcohol dehydrogenase (NAD+) activity"/>
    <property type="evidence" value="ECO:0007669"/>
    <property type="project" value="UniProtKB-EC"/>
</dbReference>
<dbReference type="Gene3D" id="3.90.180.10">
    <property type="entry name" value="Medium-chain alcohol dehydrogenases, catalytic domain"/>
    <property type="match status" value="1"/>
</dbReference>
<evidence type="ECO:0000256" key="3">
    <source>
        <dbReference type="ARBA" id="ARBA00022723"/>
    </source>
</evidence>
<gene>
    <name evidence="7" type="ORF">GALL_341510</name>
</gene>
<proteinExistence type="inferred from homology"/>
<dbReference type="SUPFAM" id="SSF51735">
    <property type="entry name" value="NAD(P)-binding Rossmann-fold domains"/>
    <property type="match status" value="1"/>
</dbReference>
<dbReference type="GO" id="GO:0046872">
    <property type="term" value="F:metal ion binding"/>
    <property type="evidence" value="ECO:0007669"/>
    <property type="project" value="UniProtKB-KW"/>
</dbReference>
<dbReference type="SMART" id="SM00829">
    <property type="entry name" value="PKS_ER"/>
    <property type="match status" value="1"/>
</dbReference>
<protein>
    <submittedName>
        <fullName evidence="7">Alcohol dehydrogenase</fullName>
        <ecNumber evidence="7">1.1.1.1</ecNumber>
    </submittedName>
</protein>
<dbReference type="CDD" id="cd08254">
    <property type="entry name" value="hydroxyacyl_CoA_DH"/>
    <property type="match status" value="1"/>
</dbReference>
<reference evidence="7" key="1">
    <citation type="submission" date="2016-10" db="EMBL/GenBank/DDBJ databases">
        <title>Sequence of Gallionella enrichment culture.</title>
        <authorList>
            <person name="Poehlein A."/>
            <person name="Muehling M."/>
            <person name="Daniel R."/>
        </authorList>
    </citation>
    <scope>NUCLEOTIDE SEQUENCE</scope>
</reference>
<dbReference type="PANTHER" id="PTHR42940">
    <property type="entry name" value="ALCOHOL DEHYDROGENASE 1-RELATED"/>
    <property type="match status" value="1"/>
</dbReference>
<organism evidence="7">
    <name type="scientific">mine drainage metagenome</name>
    <dbReference type="NCBI Taxonomy" id="410659"/>
    <lineage>
        <taxon>unclassified sequences</taxon>
        <taxon>metagenomes</taxon>
        <taxon>ecological metagenomes</taxon>
    </lineage>
</organism>
<evidence type="ECO:0000259" key="6">
    <source>
        <dbReference type="SMART" id="SM00829"/>
    </source>
</evidence>
<evidence type="ECO:0000256" key="4">
    <source>
        <dbReference type="ARBA" id="ARBA00022833"/>
    </source>
</evidence>
<dbReference type="InterPro" id="IPR013149">
    <property type="entry name" value="ADH-like_C"/>
</dbReference>
<dbReference type="EMBL" id="MLJW01000650">
    <property type="protein sequence ID" value="OIQ84042.1"/>
    <property type="molecule type" value="Genomic_DNA"/>
</dbReference>
<dbReference type="Pfam" id="PF00107">
    <property type="entry name" value="ADH_zinc_N"/>
    <property type="match status" value="1"/>
</dbReference>
<keyword evidence="4" id="KW-0862">Zinc</keyword>
<dbReference type="EC" id="1.1.1.1" evidence="7"/>
<sequence length="356" mass="38150">MTIPKTIQTWQMTEPGKLLRTEIPVPELQAGEVLVEIKGCGVCHTDLSYFYMGVPTIQKPPLTLGHEISGVVVAGDARLVGQEVIVPAVLPCNDCEICNMGRPNRCLKQKMPGNSMGIYGGFASHIPVPGHDLCVVHNRGTLPLEHLAVVADAVTTPYHAAKRADLAAGDLVMVIGAAGGVGSFMTQVAKGMGARAVIGIDINEEKLAFMKGYGADFTINPKGKSAKEVKELVKGYCKEQGLPANFGWKIFEVTGSKPGQELALALLSFVGKLIVVGYGTDETSYMLSKLMAFDAEIIGTWGCPPLSYPQVLDMCVDGKIALAPFVETRPMSQIAEVFDQAHHGKLSRRVVLTPDF</sequence>
<keyword evidence="3" id="KW-0479">Metal-binding</keyword>
<accession>A0A1J5QL48</accession>
<dbReference type="Pfam" id="PF08240">
    <property type="entry name" value="ADH_N"/>
    <property type="match status" value="1"/>
</dbReference>
<dbReference type="NCBIfam" id="TIGR03201">
    <property type="entry name" value="dearomat_had"/>
    <property type="match status" value="1"/>
</dbReference>
<dbReference type="SUPFAM" id="SSF50129">
    <property type="entry name" value="GroES-like"/>
    <property type="match status" value="1"/>
</dbReference>
<dbReference type="InterPro" id="IPR036291">
    <property type="entry name" value="NAD(P)-bd_dom_sf"/>
</dbReference>
<evidence type="ECO:0000313" key="7">
    <source>
        <dbReference type="EMBL" id="OIQ84042.1"/>
    </source>
</evidence>
<dbReference type="PANTHER" id="PTHR42940:SF8">
    <property type="entry name" value="VACUOLAR PROTEIN SORTING-ASSOCIATED PROTEIN 11"/>
    <property type="match status" value="1"/>
</dbReference>
<dbReference type="InterPro" id="IPR011032">
    <property type="entry name" value="GroES-like_sf"/>
</dbReference>
<evidence type="ECO:0000256" key="2">
    <source>
        <dbReference type="ARBA" id="ARBA00008072"/>
    </source>
</evidence>
<name>A0A1J5QL48_9ZZZZ</name>
<dbReference type="InterPro" id="IPR017614">
    <property type="entry name" value="Dearomat_deydrogenase"/>
</dbReference>
<evidence type="ECO:0000256" key="1">
    <source>
        <dbReference type="ARBA" id="ARBA00001947"/>
    </source>
</evidence>
<dbReference type="InterPro" id="IPR020843">
    <property type="entry name" value="ER"/>
</dbReference>
<evidence type="ECO:0000256" key="5">
    <source>
        <dbReference type="ARBA" id="ARBA00023002"/>
    </source>
</evidence>
<keyword evidence="5 7" id="KW-0560">Oxidoreductase</keyword>
<comment type="caution">
    <text evidence="7">The sequence shown here is derived from an EMBL/GenBank/DDBJ whole genome shotgun (WGS) entry which is preliminary data.</text>
</comment>
<feature type="domain" description="Enoyl reductase (ER)" evidence="6">
    <location>
        <begin position="13"/>
        <end position="352"/>
    </location>
</feature>
<dbReference type="AlphaFoldDB" id="A0A1J5QL48"/>
<comment type="similarity">
    <text evidence="2">Belongs to the zinc-containing alcohol dehydrogenase family.</text>
</comment>
<dbReference type="InterPro" id="IPR013154">
    <property type="entry name" value="ADH-like_N"/>
</dbReference>
<dbReference type="GO" id="GO:0005737">
    <property type="term" value="C:cytoplasm"/>
    <property type="evidence" value="ECO:0007669"/>
    <property type="project" value="TreeGrafter"/>
</dbReference>
<dbReference type="Gene3D" id="3.40.50.720">
    <property type="entry name" value="NAD(P)-binding Rossmann-like Domain"/>
    <property type="match status" value="1"/>
</dbReference>